<accession>A0A2A4X0K7</accession>
<dbReference type="EMBL" id="NVUL01000060">
    <property type="protein sequence ID" value="PCI76242.1"/>
    <property type="molecule type" value="Genomic_DNA"/>
</dbReference>
<dbReference type="AlphaFoldDB" id="A0A2A4X0K7"/>
<keyword evidence="1" id="KW-1133">Transmembrane helix</keyword>
<evidence type="ECO:0000313" key="2">
    <source>
        <dbReference type="EMBL" id="PCI76242.1"/>
    </source>
</evidence>
<sequence length="201" mass="23359">MRAALRAARIIKSVICSDVSCKWKFKDYICMTEKLTSMKLSNWAAIAEIVSSVAVVITLTFLFFEIQNNTQVIKRESLLSRSNVDSQFFIDNPRLSTILSKIKQTDTEFMNPEPLAFQHAYNLTYEEADLWVRYLTLEWSNRQATFLYGTESDRELLEIGYLPGALQSPDEKLYWDLAKDNGWYQKDFVNFVNSVRDSMDD</sequence>
<protein>
    <submittedName>
        <fullName evidence="2">Uncharacterized protein</fullName>
    </submittedName>
</protein>
<name>A0A2A4X0K7_9GAMM</name>
<evidence type="ECO:0000313" key="3">
    <source>
        <dbReference type="Proteomes" id="UP000218767"/>
    </source>
</evidence>
<dbReference type="Proteomes" id="UP000218767">
    <property type="component" value="Unassembled WGS sequence"/>
</dbReference>
<organism evidence="2 3">
    <name type="scientific">SAR86 cluster bacterium</name>
    <dbReference type="NCBI Taxonomy" id="2030880"/>
    <lineage>
        <taxon>Bacteria</taxon>
        <taxon>Pseudomonadati</taxon>
        <taxon>Pseudomonadota</taxon>
        <taxon>Gammaproteobacteria</taxon>
        <taxon>SAR86 cluster</taxon>
    </lineage>
</organism>
<keyword evidence="1" id="KW-0812">Transmembrane</keyword>
<comment type="caution">
    <text evidence="2">The sequence shown here is derived from an EMBL/GenBank/DDBJ whole genome shotgun (WGS) entry which is preliminary data.</text>
</comment>
<proteinExistence type="predicted"/>
<reference evidence="3" key="1">
    <citation type="submission" date="2017-08" db="EMBL/GenBank/DDBJ databases">
        <title>A dynamic microbial community with high functional redundancy inhabits the cold, oxic subseafloor aquifer.</title>
        <authorList>
            <person name="Tully B.J."/>
            <person name="Wheat C.G."/>
            <person name="Glazer B.T."/>
            <person name="Huber J.A."/>
        </authorList>
    </citation>
    <scope>NUCLEOTIDE SEQUENCE [LARGE SCALE GENOMIC DNA]</scope>
</reference>
<evidence type="ECO:0000256" key="1">
    <source>
        <dbReference type="SAM" id="Phobius"/>
    </source>
</evidence>
<gene>
    <name evidence="2" type="ORF">COB20_11135</name>
</gene>
<feature type="transmembrane region" description="Helical" evidence="1">
    <location>
        <begin position="43"/>
        <end position="64"/>
    </location>
</feature>
<keyword evidence="1" id="KW-0472">Membrane</keyword>